<dbReference type="Proteomes" id="UP000007635">
    <property type="component" value="Chromosome VIII"/>
</dbReference>
<dbReference type="InterPro" id="IPR016024">
    <property type="entry name" value="ARM-type_fold"/>
</dbReference>
<dbReference type="PANTHER" id="PTHR10943:SF2">
    <property type="entry name" value="26S PROTEASOME NON-ATPASE REGULATORY SUBUNIT 1"/>
    <property type="match status" value="1"/>
</dbReference>
<evidence type="ECO:0000256" key="4">
    <source>
        <dbReference type="ARBA" id="ARBA00022737"/>
    </source>
</evidence>
<reference evidence="11" key="3">
    <citation type="submission" date="2025-09" db="UniProtKB">
        <authorList>
            <consortium name="Ensembl"/>
        </authorList>
    </citation>
    <scope>IDENTIFICATION</scope>
</reference>
<keyword evidence="8" id="KW-1133">Transmembrane helix</keyword>
<evidence type="ECO:0000256" key="3">
    <source>
        <dbReference type="ARBA" id="ARBA00014929"/>
    </source>
</evidence>
<dbReference type="GO" id="GO:0030234">
    <property type="term" value="F:enzyme regulator activity"/>
    <property type="evidence" value="ECO:0007669"/>
    <property type="project" value="UniProtKB-UniRule"/>
</dbReference>
<dbReference type="InterPro" id="IPR040623">
    <property type="entry name" value="RPN2_C"/>
</dbReference>
<evidence type="ECO:0000256" key="2">
    <source>
        <dbReference type="ARBA" id="ARBA00006308"/>
    </source>
</evidence>
<evidence type="ECO:0000313" key="12">
    <source>
        <dbReference type="Proteomes" id="UP000007635"/>
    </source>
</evidence>
<sequence length="1047" mass="115900">MAVFDMLQAIDIDQTKQNRIIILYICVLIRRKRGQPTLRASGRGLAASDKKKIAESAIVSTVVHFQTRQIVSAHYLAGKLHGIPPSEPGSWGLGGNKEPIMITSAAGIISLLDEEEPQLKEFALQKLDAIVNDFWAEISGSVDKIEVLYEDETFRSRAFAALVASKVFYHLGAFEESLNYALGAGDLFNVTDDSEYVETIIAKCIDHYTKLRVENAELPEEEEKKSIDPRLEGIVNKMFLRCLDDHKYKQAIGIALETRRLDMFENTILESSDVSGLLAYSLKVCMSLMQNKKFRNEVLRVLVKLYMNLDKPDFINVCQCLIFLDDPQAVSDILEKLVKEDNLLMAYQICFDLYESASQQFLSSVIQNLHTVGTPIPSVPGSTNTGTVPTPDKDSDAMETDDKAGSSPAGKPVELKDEPKDQNAKMIKILSGEMAIELHLQFLIRNNNTDLMILKNTKDAVRNSVCHTATVIANSFMHTGTTKKTLEWLARATNWAKFTATASLGVIHKGHEKEALQLMATYLPKDTSPGSAYQEGGGLYALGLIHANHGGDIIDYLLSQLKNASNDIVRHGGALGLGLAALGTARQDVYDLLKSNLYQDDAVTGEAAGLALGLVMLGSKSAQAIEDMVGYAQETQHEKILRGLAVGIAMVMYGRMEEADTLIESLCRDKDPILRRSGMYTVGMAYCGSGNNKAIRRLLHVAVSDVNDDVRRAAVESIGFILFRTPEQCPSVVSLLSESYNPHVRCGAAMALGICCAGSGNKEAINLLEPMTNDPVNYVRQGALIASALIMIQQSEVTCPKVNQFRQLYSKVINDKHDDVMAKFGAILAQGILDAGGRNVTISLQSRTGHTHMPSLVGLLVFTQFWFWFPLSHFLSLAFTPTAIIGLNKDLKMPKVQYRSNCKPSTFAYPPALEVPKEKEKEKVSTAVLSITAKAKKKEKEKKEKEEEKMEVKEEEKEKEKKKEAEPNFQLLENPARVMPAQLKVLNMPETCRYQPFKPLHTGGIIIMKDTSEEEEDLVEPVSAHGPKIEEEEQEPEAPEPFEYVDE</sequence>
<comment type="function">
    <text evidence="1 6">Component of the 26S proteasome, a multiprotein complex involved in the ATP-dependent degradation of ubiquitinated proteins. This complex plays a key role in the maintenance of protein homeostasis by removing misfolded or damaged proteins, which could impair cellular functions, and by removing proteins whose functions are no longer required. Therefore, the proteasome participates in numerous cellular processes, including cell cycle progression, apoptosis, or DNA damage repair.</text>
</comment>
<evidence type="ECO:0000256" key="7">
    <source>
        <dbReference type="SAM" id="MobiDB-lite"/>
    </source>
</evidence>
<keyword evidence="4" id="KW-0677">Repeat</keyword>
<name>A0AAQ4RYF4_GASAC</name>
<keyword evidence="5 6" id="KW-0647">Proteasome</keyword>
<dbReference type="InterPro" id="IPR016642">
    <property type="entry name" value="26S_Psome_Rpn2"/>
</dbReference>
<dbReference type="Pfam" id="PF13646">
    <property type="entry name" value="HEAT_2"/>
    <property type="match status" value="1"/>
</dbReference>
<keyword evidence="8" id="KW-0472">Membrane</keyword>
<dbReference type="GeneTree" id="ENSGT00940000153386"/>
<dbReference type="GO" id="GO:0008540">
    <property type="term" value="C:proteasome regulatory particle, base subcomplex"/>
    <property type="evidence" value="ECO:0007669"/>
    <property type="project" value="UniProtKB-UniRule"/>
</dbReference>
<dbReference type="SUPFAM" id="SSF48371">
    <property type="entry name" value="ARM repeat"/>
    <property type="match status" value="1"/>
</dbReference>
<dbReference type="Pfam" id="PF21505">
    <property type="entry name" value="RPN2_N"/>
    <property type="match status" value="1"/>
</dbReference>
<evidence type="ECO:0000313" key="11">
    <source>
        <dbReference type="Ensembl" id="ENSGACP00000068020.1"/>
    </source>
</evidence>
<protein>
    <recommendedName>
        <fullName evidence="3 6">26S proteasome non-ATPase regulatory subunit 1</fullName>
    </recommendedName>
</protein>
<dbReference type="InterPro" id="IPR002015">
    <property type="entry name" value="Proteasome/cyclosome_rpt"/>
</dbReference>
<dbReference type="Ensembl" id="ENSGACT00000059568.1">
    <property type="protein sequence ID" value="ENSGACP00000068020.1"/>
    <property type="gene ID" value="ENSGACG00000009208.3"/>
</dbReference>
<dbReference type="FunFam" id="1.25.10.10:FF:000017">
    <property type="entry name" value="26S proteasome non-ATPase regulatory subunit 1"/>
    <property type="match status" value="1"/>
</dbReference>
<evidence type="ECO:0000256" key="6">
    <source>
        <dbReference type="PIRNR" id="PIRNR015947"/>
    </source>
</evidence>
<dbReference type="GO" id="GO:0042176">
    <property type="term" value="P:regulation of protein catabolic process"/>
    <property type="evidence" value="ECO:0007669"/>
    <property type="project" value="UniProtKB-UniRule"/>
</dbReference>
<evidence type="ECO:0000259" key="10">
    <source>
        <dbReference type="Pfam" id="PF21505"/>
    </source>
</evidence>
<comment type="similarity">
    <text evidence="2 6">Belongs to the proteasome subunit S1 family.</text>
</comment>
<feature type="compositionally biased region" description="Basic and acidic residues" evidence="7">
    <location>
        <begin position="941"/>
        <end position="965"/>
    </location>
</feature>
<feature type="compositionally biased region" description="Basic and acidic residues" evidence="7">
    <location>
        <begin position="391"/>
        <end position="404"/>
    </location>
</feature>
<keyword evidence="8" id="KW-0812">Transmembrane</keyword>
<proteinExistence type="inferred from homology"/>
<feature type="domain" description="26S proteasome non-ATPase regulatory subunit 1/RPN2 N-terminal" evidence="10">
    <location>
        <begin position="103"/>
        <end position="371"/>
    </location>
</feature>
<organism evidence="11 12">
    <name type="scientific">Gasterosteus aculeatus aculeatus</name>
    <name type="common">three-spined stickleback</name>
    <dbReference type="NCBI Taxonomy" id="481459"/>
    <lineage>
        <taxon>Eukaryota</taxon>
        <taxon>Metazoa</taxon>
        <taxon>Chordata</taxon>
        <taxon>Craniata</taxon>
        <taxon>Vertebrata</taxon>
        <taxon>Euteleostomi</taxon>
        <taxon>Actinopterygii</taxon>
        <taxon>Neopterygii</taxon>
        <taxon>Teleostei</taxon>
        <taxon>Neoteleostei</taxon>
        <taxon>Acanthomorphata</taxon>
        <taxon>Eupercaria</taxon>
        <taxon>Perciformes</taxon>
        <taxon>Cottioidei</taxon>
        <taxon>Gasterosteales</taxon>
        <taxon>Gasterosteidae</taxon>
        <taxon>Gasterosteus</taxon>
    </lineage>
</organism>
<dbReference type="InterPro" id="IPR011989">
    <property type="entry name" value="ARM-like"/>
</dbReference>
<feature type="region of interest" description="Disordered" evidence="7">
    <location>
        <begin position="1013"/>
        <end position="1047"/>
    </location>
</feature>
<feature type="compositionally biased region" description="Acidic residues" evidence="7">
    <location>
        <begin position="1030"/>
        <end position="1047"/>
    </location>
</feature>
<feature type="transmembrane region" description="Helical" evidence="8">
    <location>
        <begin position="865"/>
        <end position="887"/>
    </location>
</feature>
<evidence type="ECO:0000256" key="1">
    <source>
        <dbReference type="ARBA" id="ARBA00002362"/>
    </source>
</evidence>
<evidence type="ECO:0000259" key="9">
    <source>
        <dbReference type="Pfam" id="PF18004"/>
    </source>
</evidence>
<dbReference type="AlphaFoldDB" id="A0AAQ4RYF4"/>
<dbReference type="GO" id="GO:0034515">
    <property type="term" value="C:proteasome storage granule"/>
    <property type="evidence" value="ECO:0007669"/>
    <property type="project" value="TreeGrafter"/>
</dbReference>
<dbReference type="InterPro" id="IPR048570">
    <property type="entry name" value="PSMD1_RPN2_N"/>
</dbReference>
<accession>A0AAQ4RYF4</accession>
<reference evidence="11 12" key="1">
    <citation type="journal article" date="2021" name="G3 (Bethesda)">
        <title>Improved contiguity of the threespine stickleback genome using long-read sequencing.</title>
        <authorList>
            <person name="Nath S."/>
            <person name="Shaw D.E."/>
            <person name="White M.A."/>
        </authorList>
    </citation>
    <scope>NUCLEOTIDE SEQUENCE [LARGE SCALE GENOMIC DNA]</scope>
    <source>
        <strain evidence="11 12">Lake Benthic</strain>
    </source>
</reference>
<dbReference type="Pfam" id="PF18004">
    <property type="entry name" value="RPN2_C"/>
    <property type="match status" value="1"/>
</dbReference>
<dbReference type="Gene3D" id="1.25.10.10">
    <property type="entry name" value="Leucine-rich Repeat Variant"/>
    <property type="match status" value="1"/>
</dbReference>
<dbReference type="PIRSF" id="PIRSF015947">
    <property type="entry name" value="26S_Psome_Rpn2"/>
    <property type="match status" value="1"/>
</dbReference>
<reference evidence="11" key="2">
    <citation type="submission" date="2025-08" db="UniProtKB">
        <authorList>
            <consortium name="Ensembl"/>
        </authorList>
    </citation>
    <scope>IDENTIFICATION</scope>
</reference>
<feature type="region of interest" description="Disordered" evidence="7">
    <location>
        <begin position="376"/>
        <end position="418"/>
    </location>
</feature>
<evidence type="ECO:0000256" key="5">
    <source>
        <dbReference type="ARBA" id="ARBA00022942"/>
    </source>
</evidence>
<keyword evidence="12" id="KW-1185">Reference proteome</keyword>
<dbReference type="GO" id="GO:0043161">
    <property type="term" value="P:proteasome-mediated ubiquitin-dependent protein catabolic process"/>
    <property type="evidence" value="ECO:0007669"/>
    <property type="project" value="TreeGrafter"/>
</dbReference>
<dbReference type="PANTHER" id="PTHR10943">
    <property type="entry name" value="26S PROTEASOME NON-ATPASE REGULATORY SUBUNIT"/>
    <property type="match status" value="1"/>
</dbReference>
<evidence type="ECO:0000256" key="8">
    <source>
        <dbReference type="SAM" id="Phobius"/>
    </source>
</evidence>
<comment type="subunit">
    <text evidence="6">Component of the 19S proteasome regulatory particle complex. The 26S proteasome consists of a 20S core particle (CP) and two 19S regulatory subunits (RP).</text>
</comment>
<feature type="region of interest" description="Disordered" evidence="7">
    <location>
        <begin position="935"/>
        <end position="965"/>
    </location>
</feature>
<dbReference type="GO" id="GO:0005634">
    <property type="term" value="C:nucleus"/>
    <property type="evidence" value="ECO:0007669"/>
    <property type="project" value="TreeGrafter"/>
</dbReference>
<dbReference type="Pfam" id="PF01851">
    <property type="entry name" value="PC_rep"/>
    <property type="match status" value="4"/>
</dbReference>
<feature type="domain" description="26S proteasome regulatory subunit RPN2 C-terminal" evidence="9">
    <location>
        <begin position="882"/>
        <end position="1016"/>
    </location>
</feature>